<evidence type="ECO:0000259" key="2">
    <source>
        <dbReference type="Pfam" id="PF09990"/>
    </source>
</evidence>
<feature type="transmembrane region" description="Helical" evidence="1">
    <location>
        <begin position="40"/>
        <end position="65"/>
    </location>
</feature>
<protein>
    <recommendedName>
        <fullName evidence="2">DUF2231 domain-containing protein</fullName>
    </recommendedName>
</protein>
<feature type="transmembrane region" description="Helical" evidence="1">
    <location>
        <begin position="109"/>
        <end position="134"/>
    </location>
</feature>
<dbReference type="EMBL" id="CP014226">
    <property type="protein sequence ID" value="AMD02649.1"/>
    <property type="molecule type" value="Genomic_DNA"/>
</dbReference>
<organism evidence="3 4">
    <name type="scientific">Halomonas chromatireducens</name>
    <dbReference type="NCBI Taxonomy" id="507626"/>
    <lineage>
        <taxon>Bacteria</taxon>
        <taxon>Pseudomonadati</taxon>
        <taxon>Pseudomonadota</taxon>
        <taxon>Gammaproteobacteria</taxon>
        <taxon>Oceanospirillales</taxon>
        <taxon>Halomonadaceae</taxon>
        <taxon>Halomonas</taxon>
    </lineage>
</organism>
<sequence>MAAMHHMLVHFPLAFWSLSILMILLGALAKGHIAELSRAALLPVLAISVLSGLVAIVSGLIVWPMQANITSPLARNHILMAFWSLGIFTMLTVLVWRAGDSAFEGSRRWALVILALTGGLMFAAAGTLGGHMLGEATPWSAVLGLLGWNVYTTYYTPYWVLLLMLLAGLGGIYLWLRASGRLEPGKATLR</sequence>
<keyword evidence="1" id="KW-1133">Transmembrane helix</keyword>
<reference evidence="3 4" key="2">
    <citation type="submission" date="2016-02" db="EMBL/GenBank/DDBJ databases">
        <authorList>
            <person name="Wen L."/>
            <person name="He K."/>
            <person name="Yang H."/>
        </authorList>
    </citation>
    <scope>NUCLEOTIDE SEQUENCE [LARGE SCALE GENOMIC DNA]</scope>
    <source>
        <strain evidence="3 4">AGD 8-3</strain>
    </source>
</reference>
<accession>A0A109UNF8</accession>
<keyword evidence="4" id="KW-1185">Reference proteome</keyword>
<feature type="transmembrane region" description="Helical" evidence="1">
    <location>
        <begin position="77"/>
        <end position="97"/>
    </location>
</feature>
<evidence type="ECO:0000313" key="4">
    <source>
        <dbReference type="Proteomes" id="UP000063387"/>
    </source>
</evidence>
<dbReference type="InterPro" id="IPR019251">
    <property type="entry name" value="DUF2231_TM"/>
</dbReference>
<feature type="transmembrane region" description="Helical" evidence="1">
    <location>
        <begin position="6"/>
        <end position="28"/>
    </location>
</feature>
<keyword evidence="1" id="KW-0472">Membrane</keyword>
<feature type="domain" description="DUF2231" evidence="2">
    <location>
        <begin position="3"/>
        <end position="132"/>
    </location>
</feature>
<proteinExistence type="predicted"/>
<dbReference type="STRING" id="507626.LOKO_03609"/>
<feature type="transmembrane region" description="Helical" evidence="1">
    <location>
        <begin position="154"/>
        <end position="176"/>
    </location>
</feature>
<dbReference type="Proteomes" id="UP000063387">
    <property type="component" value="Chromosome"/>
</dbReference>
<evidence type="ECO:0000313" key="3">
    <source>
        <dbReference type="EMBL" id="AMD02649.1"/>
    </source>
</evidence>
<dbReference type="PATRIC" id="fig|507626.3.peg.3610"/>
<keyword evidence="1" id="KW-0812">Transmembrane</keyword>
<dbReference type="AlphaFoldDB" id="A0A109UNF8"/>
<dbReference type="Pfam" id="PF09990">
    <property type="entry name" value="DUF2231"/>
    <property type="match status" value="1"/>
</dbReference>
<name>A0A109UNF8_9GAMM</name>
<gene>
    <name evidence="3" type="ORF">LOKO_03609</name>
</gene>
<reference evidence="3 4" key="1">
    <citation type="journal article" date="2016" name="Genome Announc.">
        <title>Draft Genome Sequence of 'Halomonas chromatireducens' Strain AGD 8-3, a Haloalkaliphilic Chromate- and Selenite-Reducing Gammaproteobacterium.</title>
        <authorList>
            <person name="Sharko F.S."/>
            <person name="Shapovalova A.A."/>
            <person name="Tsygankova S.V."/>
            <person name="Komova A.V."/>
            <person name="Boulygina E.S."/>
            <person name="Teslyuk A.B."/>
            <person name="Gotovtsev P.M."/>
            <person name="Namsaraev Z.B."/>
            <person name="Khijniak T.V."/>
            <person name="Nedoluzhko A.V."/>
            <person name="Vasilov R.G."/>
        </authorList>
    </citation>
    <scope>NUCLEOTIDE SEQUENCE [LARGE SCALE GENOMIC DNA]</scope>
    <source>
        <strain evidence="3 4">AGD 8-3</strain>
    </source>
</reference>
<evidence type="ECO:0000256" key="1">
    <source>
        <dbReference type="SAM" id="Phobius"/>
    </source>
</evidence>
<dbReference type="KEGG" id="hco:LOKO_03609"/>
<dbReference type="RefSeq" id="WP_066452020.1">
    <property type="nucleotide sequence ID" value="NZ_CP014226.1"/>
</dbReference>